<gene>
    <name evidence="10" type="ORF">R7226_28355</name>
</gene>
<dbReference type="InterPro" id="IPR046357">
    <property type="entry name" value="PPIase_dom_sf"/>
</dbReference>
<comment type="caution">
    <text evidence="10">The sequence shown here is derived from an EMBL/GenBank/DDBJ whole genome shotgun (WGS) entry which is preliminary data.</text>
</comment>
<evidence type="ECO:0000256" key="7">
    <source>
        <dbReference type="SAM" id="MobiDB-lite"/>
    </source>
</evidence>
<evidence type="ECO:0000259" key="9">
    <source>
        <dbReference type="PROSITE" id="PS50059"/>
    </source>
</evidence>
<feature type="compositionally biased region" description="Low complexity" evidence="7">
    <location>
        <begin position="31"/>
        <end position="58"/>
    </location>
</feature>
<dbReference type="PROSITE" id="PS51257">
    <property type="entry name" value="PROKAR_LIPOPROTEIN"/>
    <property type="match status" value="1"/>
</dbReference>
<keyword evidence="3 5" id="KW-0697">Rotamase</keyword>
<feature type="chain" id="PRO_5045136040" description="Peptidyl-prolyl cis-trans isomerase" evidence="8">
    <location>
        <begin position="23"/>
        <end position="201"/>
    </location>
</feature>
<evidence type="ECO:0000313" key="10">
    <source>
        <dbReference type="EMBL" id="MDW5598304.1"/>
    </source>
</evidence>
<accession>A0ABU4HZG4</accession>
<feature type="region of interest" description="Disordered" evidence="7">
    <location>
        <begin position="30"/>
        <end position="71"/>
    </location>
</feature>
<evidence type="ECO:0000256" key="5">
    <source>
        <dbReference type="PROSITE-ProRule" id="PRU00277"/>
    </source>
</evidence>
<dbReference type="EC" id="5.2.1.8" evidence="6"/>
<dbReference type="Pfam" id="PF00254">
    <property type="entry name" value="FKBP_C"/>
    <property type="match status" value="1"/>
</dbReference>
<dbReference type="PANTHER" id="PTHR43811:SF19">
    <property type="entry name" value="39 KDA FK506-BINDING NUCLEAR PROTEIN"/>
    <property type="match status" value="1"/>
</dbReference>
<dbReference type="InterPro" id="IPR001179">
    <property type="entry name" value="PPIase_FKBP_dom"/>
</dbReference>
<evidence type="ECO:0000256" key="2">
    <source>
        <dbReference type="ARBA" id="ARBA00006577"/>
    </source>
</evidence>
<keyword evidence="4 5" id="KW-0413">Isomerase</keyword>
<dbReference type="RefSeq" id="WP_318600829.1">
    <property type="nucleotide sequence ID" value="NZ_JAWSTH010000132.1"/>
</dbReference>
<evidence type="ECO:0000256" key="4">
    <source>
        <dbReference type="ARBA" id="ARBA00023235"/>
    </source>
</evidence>
<name>A0ABU4HZG4_9ACTN</name>
<protein>
    <recommendedName>
        <fullName evidence="6">Peptidyl-prolyl cis-trans isomerase</fullName>
        <ecNumber evidence="6">5.2.1.8</ecNumber>
    </recommendedName>
</protein>
<organism evidence="10 11">
    <name type="scientific">Conexibacter stalactiti</name>
    <dbReference type="NCBI Taxonomy" id="1940611"/>
    <lineage>
        <taxon>Bacteria</taxon>
        <taxon>Bacillati</taxon>
        <taxon>Actinomycetota</taxon>
        <taxon>Thermoleophilia</taxon>
        <taxon>Solirubrobacterales</taxon>
        <taxon>Conexibacteraceae</taxon>
        <taxon>Conexibacter</taxon>
    </lineage>
</organism>
<feature type="domain" description="PPIase FKBP-type" evidence="9">
    <location>
        <begin position="95"/>
        <end position="183"/>
    </location>
</feature>
<dbReference type="PANTHER" id="PTHR43811">
    <property type="entry name" value="FKBP-TYPE PEPTIDYL-PROLYL CIS-TRANS ISOMERASE FKPA"/>
    <property type="match status" value="1"/>
</dbReference>
<feature type="compositionally biased region" description="Basic and acidic residues" evidence="7">
    <location>
        <begin position="62"/>
        <end position="71"/>
    </location>
</feature>
<keyword evidence="8" id="KW-0732">Signal</keyword>
<dbReference type="Proteomes" id="UP001284601">
    <property type="component" value="Unassembled WGS sequence"/>
</dbReference>
<evidence type="ECO:0000313" key="11">
    <source>
        <dbReference type="Proteomes" id="UP001284601"/>
    </source>
</evidence>
<dbReference type="PROSITE" id="PS50059">
    <property type="entry name" value="FKBP_PPIASE"/>
    <property type="match status" value="1"/>
</dbReference>
<sequence>MTTARATRFLAVGISAAALLFAGCGDDDNSTETSAAADTAAATSTTARTTPADPAATPIRNPFREPRHEAHPGERVDQLIIRDVTVGDGEEIQAGDTAIVDYYGTLYDNGRKFDASWDRREPLEIAIDNGGVIAGWWQGIPGMRIGGRRTLIIPPALGYGDQEQGGIPRNSTLVFTVDLLGIRRAAAPGVAADPAAQAPAG</sequence>
<evidence type="ECO:0000256" key="6">
    <source>
        <dbReference type="RuleBase" id="RU003915"/>
    </source>
</evidence>
<evidence type="ECO:0000256" key="8">
    <source>
        <dbReference type="SAM" id="SignalP"/>
    </source>
</evidence>
<comment type="similarity">
    <text evidence="2 6">Belongs to the FKBP-type PPIase family.</text>
</comment>
<feature type="signal peptide" evidence="8">
    <location>
        <begin position="1"/>
        <end position="22"/>
    </location>
</feature>
<keyword evidence="11" id="KW-1185">Reference proteome</keyword>
<dbReference type="EMBL" id="JAWSTH010000132">
    <property type="protein sequence ID" value="MDW5598304.1"/>
    <property type="molecule type" value="Genomic_DNA"/>
</dbReference>
<reference evidence="11" key="1">
    <citation type="submission" date="2023-07" db="EMBL/GenBank/DDBJ databases">
        <title>Conexibacter stalactiti sp. nov., isolated from stalactites in a lava cave and emended description of the genus Conexibacter.</title>
        <authorList>
            <person name="Lee S.D."/>
        </authorList>
    </citation>
    <scope>NUCLEOTIDE SEQUENCE [LARGE SCALE GENOMIC DNA]</scope>
    <source>
        <strain evidence="11">KCTC 39840</strain>
    </source>
</reference>
<dbReference type="GO" id="GO:0003755">
    <property type="term" value="F:peptidyl-prolyl cis-trans isomerase activity"/>
    <property type="evidence" value="ECO:0007669"/>
    <property type="project" value="UniProtKB-EC"/>
</dbReference>
<dbReference type="SUPFAM" id="SSF54534">
    <property type="entry name" value="FKBP-like"/>
    <property type="match status" value="1"/>
</dbReference>
<dbReference type="Gene3D" id="3.10.50.40">
    <property type="match status" value="1"/>
</dbReference>
<proteinExistence type="inferred from homology"/>
<evidence type="ECO:0000256" key="3">
    <source>
        <dbReference type="ARBA" id="ARBA00023110"/>
    </source>
</evidence>
<evidence type="ECO:0000256" key="1">
    <source>
        <dbReference type="ARBA" id="ARBA00000971"/>
    </source>
</evidence>
<comment type="catalytic activity">
    <reaction evidence="1 5 6">
        <text>[protein]-peptidylproline (omega=180) = [protein]-peptidylproline (omega=0)</text>
        <dbReference type="Rhea" id="RHEA:16237"/>
        <dbReference type="Rhea" id="RHEA-COMP:10747"/>
        <dbReference type="Rhea" id="RHEA-COMP:10748"/>
        <dbReference type="ChEBI" id="CHEBI:83833"/>
        <dbReference type="ChEBI" id="CHEBI:83834"/>
        <dbReference type="EC" id="5.2.1.8"/>
    </reaction>
</comment>
<reference evidence="10 11" key="2">
    <citation type="submission" date="2023-10" db="EMBL/GenBank/DDBJ databases">
        <authorList>
            <person name="Han X.F."/>
        </authorList>
    </citation>
    <scope>NUCLEOTIDE SEQUENCE [LARGE SCALE GENOMIC DNA]</scope>
    <source>
        <strain evidence="10 11">KCTC 39840</strain>
    </source>
</reference>